<feature type="non-terminal residue" evidence="2">
    <location>
        <position position="1"/>
    </location>
</feature>
<comment type="caution">
    <text evidence="2">The sequence shown here is derived from an EMBL/GenBank/DDBJ whole genome shotgun (WGS) entry which is preliminary data.</text>
</comment>
<dbReference type="Proteomes" id="UP001529510">
    <property type="component" value="Unassembled WGS sequence"/>
</dbReference>
<dbReference type="AlphaFoldDB" id="A0ABD0RXL1"/>
<gene>
    <name evidence="2" type="ORF">M9458_000849</name>
</gene>
<reference evidence="2 3" key="1">
    <citation type="submission" date="2024-05" db="EMBL/GenBank/DDBJ databases">
        <title>Genome sequencing and assembly of Indian major carp, Cirrhinus mrigala (Hamilton, 1822).</title>
        <authorList>
            <person name="Mohindra V."/>
            <person name="Chowdhury L.M."/>
            <person name="Lal K."/>
            <person name="Jena J.K."/>
        </authorList>
    </citation>
    <scope>NUCLEOTIDE SEQUENCE [LARGE SCALE GENOMIC DNA]</scope>
    <source>
        <strain evidence="2">CM1030</strain>
        <tissue evidence="2">Blood</tissue>
    </source>
</reference>
<protein>
    <submittedName>
        <fullName evidence="2">Uncharacterized protein</fullName>
    </submittedName>
</protein>
<feature type="region of interest" description="Disordered" evidence="1">
    <location>
        <begin position="1"/>
        <end position="66"/>
    </location>
</feature>
<evidence type="ECO:0000313" key="3">
    <source>
        <dbReference type="Proteomes" id="UP001529510"/>
    </source>
</evidence>
<feature type="compositionally biased region" description="Basic residues" evidence="1">
    <location>
        <begin position="136"/>
        <end position="150"/>
    </location>
</feature>
<feature type="compositionally biased region" description="Polar residues" evidence="1">
    <location>
        <begin position="1"/>
        <end position="13"/>
    </location>
</feature>
<proteinExistence type="predicted"/>
<keyword evidence="3" id="KW-1185">Reference proteome</keyword>
<organism evidence="2 3">
    <name type="scientific">Cirrhinus mrigala</name>
    <name type="common">Mrigala</name>
    <dbReference type="NCBI Taxonomy" id="683832"/>
    <lineage>
        <taxon>Eukaryota</taxon>
        <taxon>Metazoa</taxon>
        <taxon>Chordata</taxon>
        <taxon>Craniata</taxon>
        <taxon>Vertebrata</taxon>
        <taxon>Euteleostomi</taxon>
        <taxon>Actinopterygii</taxon>
        <taxon>Neopterygii</taxon>
        <taxon>Teleostei</taxon>
        <taxon>Ostariophysi</taxon>
        <taxon>Cypriniformes</taxon>
        <taxon>Cyprinidae</taxon>
        <taxon>Labeoninae</taxon>
        <taxon>Labeonini</taxon>
        <taxon>Cirrhinus</taxon>
    </lineage>
</organism>
<feature type="compositionally biased region" description="Basic and acidic residues" evidence="1">
    <location>
        <begin position="20"/>
        <end position="29"/>
    </location>
</feature>
<name>A0ABD0RXL1_CIRMR</name>
<dbReference type="EMBL" id="JAMKFB020000001">
    <property type="protein sequence ID" value="KAL0202831.1"/>
    <property type="molecule type" value="Genomic_DNA"/>
</dbReference>
<feature type="compositionally biased region" description="Low complexity" evidence="1">
    <location>
        <begin position="89"/>
        <end position="104"/>
    </location>
</feature>
<evidence type="ECO:0000256" key="1">
    <source>
        <dbReference type="SAM" id="MobiDB-lite"/>
    </source>
</evidence>
<sequence>TDNLQKIQETPSSMVADVGMTEKDPRKVDSGPLKASAPEGDSSQPRGQKADKASHKGKGTFNKVDPNFQRDFEVAGCASRPVPTPVPTPASASSAAPVSAITTPVPIPRSHEWIPSTENLPSSVFRHPAHTTTNPIRKRKHKPPPLKNKVHPNTDRPISGHPKP</sequence>
<accession>A0ABD0RXL1</accession>
<evidence type="ECO:0000313" key="2">
    <source>
        <dbReference type="EMBL" id="KAL0202831.1"/>
    </source>
</evidence>
<feature type="region of interest" description="Disordered" evidence="1">
    <location>
        <begin position="79"/>
        <end position="164"/>
    </location>
</feature>